<reference evidence="2 3" key="1">
    <citation type="submission" date="2020-04" db="EMBL/GenBank/DDBJ databases">
        <title>Paraburkholderia sp. RP-4-7 isolated from soil.</title>
        <authorList>
            <person name="Dahal R.H."/>
        </authorList>
    </citation>
    <scope>NUCLEOTIDE SEQUENCE [LARGE SCALE GENOMIC DNA]</scope>
    <source>
        <strain evidence="2 3">RP-4-7</strain>
    </source>
</reference>
<keyword evidence="3" id="KW-1185">Reference proteome</keyword>
<keyword evidence="1" id="KW-0812">Transmembrane</keyword>
<organism evidence="2 3">
    <name type="scientific">Paraburkholderia polaris</name>
    <dbReference type="NCBI Taxonomy" id="2728848"/>
    <lineage>
        <taxon>Bacteria</taxon>
        <taxon>Pseudomonadati</taxon>
        <taxon>Pseudomonadota</taxon>
        <taxon>Betaproteobacteria</taxon>
        <taxon>Burkholderiales</taxon>
        <taxon>Burkholderiaceae</taxon>
        <taxon>Paraburkholderia</taxon>
    </lineage>
</organism>
<keyword evidence="1" id="KW-0472">Membrane</keyword>
<sequence>MPIDFGRVPPRVAVPEPPRPSKLLWAVLLGVVMCLGAALAIFVWPAGRPTNTVWFWFCVIGYPLLACALLLCCCLGYVYGRRSGAIANNRISDNEELKCHTLASVPLAVLGHAWCFSCDDQENDIEGLLNGTVKMDTRSSRAVPGLDVKARWLEITDKPFYAGNELTEYARHRLVSDWLLNRLIDRIATELAALPGRTAVQVDLRIRSEMELTDVRSRLQEQISTRVPALRVTVNASGEHLSLFQADAWHDRLKPDEAHLLIAIQLRRAVSERLREGVAETGVALLLGDPRIVRNMPANGTSPRLHRPAIGASDAVSKPLELAARWGQAESTDIKTIWSHGLSEELVRSVRSSPQLNEQTQWIDLGATVGTCDGAGAWLAAALAAEHASVTGDPQLVLTQEGSDMIALVCRKQL</sequence>
<dbReference type="EMBL" id="JABBGJ010000001">
    <property type="protein sequence ID" value="NML96474.1"/>
    <property type="molecule type" value="Genomic_DNA"/>
</dbReference>
<evidence type="ECO:0000313" key="2">
    <source>
        <dbReference type="EMBL" id="NML96474.1"/>
    </source>
</evidence>
<evidence type="ECO:0000313" key="3">
    <source>
        <dbReference type="Proteomes" id="UP000544134"/>
    </source>
</evidence>
<name>A0A848I8N7_9BURK</name>
<evidence type="ECO:0000256" key="1">
    <source>
        <dbReference type="SAM" id="Phobius"/>
    </source>
</evidence>
<dbReference type="RefSeq" id="WP_169483450.1">
    <property type="nucleotide sequence ID" value="NZ_JABBGJ010000001.1"/>
</dbReference>
<proteinExistence type="predicted"/>
<accession>A0A848I8N7</accession>
<keyword evidence="1" id="KW-1133">Transmembrane helix</keyword>
<feature type="transmembrane region" description="Helical" evidence="1">
    <location>
        <begin position="23"/>
        <end position="47"/>
    </location>
</feature>
<dbReference type="AlphaFoldDB" id="A0A848I8N7"/>
<protein>
    <submittedName>
        <fullName evidence="2">Uncharacterized protein</fullName>
    </submittedName>
</protein>
<feature type="transmembrane region" description="Helical" evidence="1">
    <location>
        <begin position="53"/>
        <end position="80"/>
    </location>
</feature>
<gene>
    <name evidence="2" type="ORF">HHL24_00640</name>
</gene>
<dbReference type="Proteomes" id="UP000544134">
    <property type="component" value="Unassembled WGS sequence"/>
</dbReference>
<comment type="caution">
    <text evidence="2">The sequence shown here is derived from an EMBL/GenBank/DDBJ whole genome shotgun (WGS) entry which is preliminary data.</text>
</comment>